<evidence type="ECO:0000313" key="1">
    <source>
        <dbReference type="EMBL" id="RUS31413.1"/>
    </source>
</evidence>
<sequence>MMLRQLGQRCFDDSDDDASTTQEIILVEHAQCREIVCCDANPKFVVNGSIRNLALGISNLQICLCYLRQRIT</sequence>
<dbReference type="AlphaFoldDB" id="A0A433QNQ7"/>
<evidence type="ECO:0000313" key="2">
    <source>
        <dbReference type="Proteomes" id="UP000274822"/>
    </source>
</evidence>
<name>A0A433QNQ7_9FUNG</name>
<protein>
    <submittedName>
        <fullName evidence="1">Uncharacterized protein</fullName>
    </submittedName>
</protein>
<gene>
    <name evidence="1" type="ORF">BC938DRAFT_477871</name>
</gene>
<dbReference type="Proteomes" id="UP000274822">
    <property type="component" value="Unassembled WGS sequence"/>
</dbReference>
<accession>A0A433QNQ7</accession>
<proteinExistence type="predicted"/>
<reference evidence="1 2" key="1">
    <citation type="journal article" date="2018" name="New Phytol.">
        <title>Phylogenomics of Endogonaceae and evolution of mycorrhizas within Mucoromycota.</title>
        <authorList>
            <person name="Chang Y."/>
            <person name="Desiro A."/>
            <person name="Na H."/>
            <person name="Sandor L."/>
            <person name="Lipzen A."/>
            <person name="Clum A."/>
            <person name="Barry K."/>
            <person name="Grigoriev I.V."/>
            <person name="Martin F.M."/>
            <person name="Stajich J.E."/>
            <person name="Smith M.E."/>
            <person name="Bonito G."/>
            <person name="Spatafora J.W."/>
        </authorList>
    </citation>
    <scope>NUCLEOTIDE SEQUENCE [LARGE SCALE GENOMIC DNA]</scope>
    <source>
        <strain evidence="1 2">AD002</strain>
    </source>
</reference>
<comment type="caution">
    <text evidence="1">The sequence shown here is derived from an EMBL/GenBank/DDBJ whole genome shotgun (WGS) entry which is preliminary data.</text>
</comment>
<keyword evidence="2" id="KW-1185">Reference proteome</keyword>
<dbReference type="EMBL" id="RBNJ01002988">
    <property type="protein sequence ID" value="RUS31413.1"/>
    <property type="molecule type" value="Genomic_DNA"/>
</dbReference>
<organism evidence="1 2">
    <name type="scientific">Jimgerdemannia flammicorona</name>
    <dbReference type="NCBI Taxonomy" id="994334"/>
    <lineage>
        <taxon>Eukaryota</taxon>
        <taxon>Fungi</taxon>
        <taxon>Fungi incertae sedis</taxon>
        <taxon>Mucoromycota</taxon>
        <taxon>Mucoromycotina</taxon>
        <taxon>Endogonomycetes</taxon>
        <taxon>Endogonales</taxon>
        <taxon>Endogonaceae</taxon>
        <taxon>Jimgerdemannia</taxon>
    </lineage>
</organism>